<dbReference type="Gene3D" id="3.40.50.11720">
    <property type="entry name" value="3-Deoxy-D-manno-octulosonic-acid transferase, N-terminal domain"/>
    <property type="match status" value="1"/>
</dbReference>
<evidence type="ECO:0000256" key="7">
    <source>
        <dbReference type="ARBA" id="ARBA00049183"/>
    </source>
</evidence>
<dbReference type="GO" id="GO:0043842">
    <property type="term" value="F:Kdo transferase activity"/>
    <property type="evidence" value="ECO:0007669"/>
    <property type="project" value="UniProtKB-EC"/>
</dbReference>
<comment type="subcellular location">
    <subcellularLocation>
        <location evidence="10">Cell membrane</location>
    </subcellularLocation>
</comment>
<comment type="pathway">
    <text evidence="2 10">Bacterial outer membrane biogenesis; LPS core biosynthesis.</text>
</comment>
<reference evidence="12 13" key="1">
    <citation type="submission" date="2017-11" db="EMBL/GenBank/DDBJ databases">
        <title>Comparative genomic analysis of Holospora spp., intranuclear symbionts of paramecia.</title>
        <authorList>
            <person name="Garushyants S.K."/>
            <person name="Beliavskaya A."/>
            <person name="Malko D.B."/>
            <person name="Logacheva M.D."/>
            <person name="Rautian M.S."/>
            <person name="Gelfand M.S."/>
        </authorList>
    </citation>
    <scope>NUCLEOTIDE SEQUENCE [LARGE SCALE GENOMIC DNA]</scope>
    <source>
        <strain evidence="13">02AZ16</strain>
    </source>
</reference>
<evidence type="ECO:0000256" key="3">
    <source>
        <dbReference type="ARBA" id="ARBA00012621"/>
    </source>
</evidence>
<dbReference type="GO" id="GO:0009245">
    <property type="term" value="P:lipid A biosynthetic process"/>
    <property type="evidence" value="ECO:0007669"/>
    <property type="project" value="TreeGrafter"/>
</dbReference>
<evidence type="ECO:0000256" key="4">
    <source>
        <dbReference type="ARBA" id="ARBA00019077"/>
    </source>
</evidence>
<keyword evidence="13" id="KW-1185">Reference proteome</keyword>
<dbReference type="AlphaFoldDB" id="A0A2S5R7N1"/>
<dbReference type="EC" id="2.4.99.12" evidence="3 10"/>
<evidence type="ECO:0000256" key="9">
    <source>
        <dbReference type="PIRSR" id="PIRSR639901-2"/>
    </source>
</evidence>
<feature type="active site" description="Proton acceptor" evidence="8">
    <location>
        <position position="80"/>
    </location>
</feature>
<dbReference type="InterPro" id="IPR039901">
    <property type="entry name" value="Kdotransferase"/>
</dbReference>
<dbReference type="InterPro" id="IPR038107">
    <property type="entry name" value="Glycos_transf_N_sf"/>
</dbReference>
<dbReference type="UniPathway" id="UPA00958"/>
<dbReference type="PANTHER" id="PTHR42755:SF1">
    <property type="entry name" value="3-DEOXY-D-MANNO-OCTULOSONIC ACID TRANSFERASE, MITOCHONDRIAL-RELATED"/>
    <property type="match status" value="1"/>
</dbReference>
<comment type="catalytic activity">
    <reaction evidence="7 10">
        <text>lipid IVA (E. coli) + CMP-3-deoxy-beta-D-manno-octulosonate = alpha-Kdo-(2-&gt;6)-lipid IVA (E. coli) + CMP + H(+)</text>
        <dbReference type="Rhea" id="RHEA:28066"/>
        <dbReference type="ChEBI" id="CHEBI:15378"/>
        <dbReference type="ChEBI" id="CHEBI:58603"/>
        <dbReference type="ChEBI" id="CHEBI:60364"/>
        <dbReference type="ChEBI" id="CHEBI:60377"/>
        <dbReference type="ChEBI" id="CHEBI:85987"/>
        <dbReference type="EC" id="2.4.99.12"/>
    </reaction>
</comment>
<keyword evidence="5 10" id="KW-0808">Transferase</keyword>
<sequence>MDYQVHSLPFPVKPSLWFRGAMTIYRILSLWAIPLFWIIAQKRLKKKKEDPLCLKQRFGITDQPRPPGFVVWIHAASIGETRMALSLTYQLLKDNTDVHVLLTTQTLSARQIVPKIPGILHQMAPFDSIIYVKRFFHHWRPCCAFILESERWPNLLYEAFRCTIPLIGVNTKISEKSILRWGIAKRLFSEFLTLFSLCFTSSQKTKTQLLQASFKTIPVYVSPSLKYISFPDKDYTAVPIQTLKEFSTLWQKKDFSFKGRPYWLASCIHASEVPFILNTHKALLTHTPDLLLVLIPRHLEPSNIFPLTSAYWSKKNTILKETSLYIVDVFGQTQNFYQNARFCVLGGSFSPIGGHNIIEPVAQGCAVIHGPHLHNCPELYAPFIEKGASQLVTDISSLTTAIQEFLIHPHHAKACAEQAYRLYGATQKEIQQYLEYLSSIYKKIK</sequence>
<evidence type="ECO:0000256" key="8">
    <source>
        <dbReference type="PIRSR" id="PIRSR639901-1"/>
    </source>
</evidence>
<evidence type="ECO:0000256" key="10">
    <source>
        <dbReference type="RuleBase" id="RU365103"/>
    </source>
</evidence>
<feature type="site" description="Transition state stabilizer" evidence="9">
    <location>
        <position position="226"/>
    </location>
</feature>
<dbReference type="OrthoDB" id="9789797at2"/>
<keyword evidence="10" id="KW-0812">Transmembrane</keyword>
<feature type="domain" description="3-deoxy-D-manno-octulosonic-acid transferase N-terminal" evidence="11">
    <location>
        <begin position="54"/>
        <end position="227"/>
    </location>
</feature>
<dbReference type="EMBL" id="PHHC01000115">
    <property type="protein sequence ID" value="PPE03297.1"/>
    <property type="molecule type" value="Genomic_DNA"/>
</dbReference>
<gene>
    <name evidence="12" type="ORF">HCUR_01252</name>
</gene>
<dbReference type="GO" id="GO:0009244">
    <property type="term" value="P:lipopolysaccharide core region biosynthetic process"/>
    <property type="evidence" value="ECO:0007669"/>
    <property type="project" value="UniProtKB-UniRule"/>
</dbReference>
<evidence type="ECO:0000313" key="13">
    <source>
        <dbReference type="Proteomes" id="UP000239425"/>
    </source>
</evidence>
<evidence type="ECO:0000256" key="2">
    <source>
        <dbReference type="ARBA" id="ARBA00004713"/>
    </source>
</evidence>
<dbReference type="Proteomes" id="UP000239425">
    <property type="component" value="Unassembled WGS sequence"/>
</dbReference>
<feature type="site" description="Transition state stabilizer" evidence="9">
    <location>
        <position position="148"/>
    </location>
</feature>
<evidence type="ECO:0000256" key="1">
    <source>
        <dbReference type="ARBA" id="ARBA00003394"/>
    </source>
</evidence>
<comment type="similarity">
    <text evidence="10">Belongs to the glycosyltransferase group 1 family.</text>
</comment>
<comment type="caution">
    <text evidence="12">The sequence shown here is derived from an EMBL/GenBank/DDBJ whole genome shotgun (WGS) entry which is preliminary data.</text>
</comment>
<dbReference type="GO" id="GO:0005886">
    <property type="term" value="C:plasma membrane"/>
    <property type="evidence" value="ECO:0007669"/>
    <property type="project" value="UniProtKB-SubCell"/>
</dbReference>
<protein>
    <recommendedName>
        <fullName evidence="4 10">3-deoxy-D-manno-octulosonic acid transferase</fullName>
        <shortName evidence="10">Kdo transferase</shortName>
        <ecNumber evidence="3 10">2.4.99.12</ecNumber>
    </recommendedName>
    <alternativeName>
        <fullName evidence="6 10">Lipid IV(A) 3-deoxy-D-manno-octulosonic acid transferase</fullName>
    </alternativeName>
</protein>
<keyword evidence="10" id="KW-1003">Cell membrane</keyword>
<dbReference type="PANTHER" id="PTHR42755">
    <property type="entry name" value="3-DEOXY-MANNO-OCTULOSONATE CYTIDYLYLTRANSFERASE"/>
    <property type="match status" value="1"/>
</dbReference>
<evidence type="ECO:0000256" key="6">
    <source>
        <dbReference type="ARBA" id="ARBA00031445"/>
    </source>
</evidence>
<comment type="function">
    <text evidence="1 10">Involved in lipopolysaccharide (LPS) biosynthesis. Catalyzes the transfer of 3-deoxy-D-manno-octulosonate (Kdo) residue(s) from CMP-Kdo to lipid IV(A), the tetraacyldisaccharide-1,4'-bisphosphate precursor of lipid A.</text>
</comment>
<keyword evidence="10" id="KW-0448">Lipopolysaccharide biosynthesis</keyword>
<dbReference type="Gene3D" id="3.40.50.2000">
    <property type="entry name" value="Glycogen Phosphorylase B"/>
    <property type="match status" value="1"/>
</dbReference>
<proteinExistence type="inferred from homology"/>
<dbReference type="Pfam" id="PF04413">
    <property type="entry name" value="Glycos_transf_N"/>
    <property type="match status" value="1"/>
</dbReference>
<accession>A0A2S5R7N1</accession>
<name>A0A2S5R7N1_9PROT</name>
<keyword evidence="10" id="KW-0472">Membrane</keyword>
<organism evidence="12 13">
    <name type="scientific">Holospora curviuscula</name>
    <dbReference type="NCBI Taxonomy" id="1082868"/>
    <lineage>
        <taxon>Bacteria</taxon>
        <taxon>Pseudomonadati</taxon>
        <taxon>Pseudomonadota</taxon>
        <taxon>Alphaproteobacteria</taxon>
        <taxon>Holosporales</taxon>
        <taxon>Holosporaceae</taxon>
        <taxon>Holospora</taxon>
    </lineage>
</organism>
<keyword evidence="10" id="KW-1133">Transmembrane helix</keyword>
<feature type="transmembrane region" description="Helical" evidence="10">
    <location>
        <begin position="16"/>
        <end position="39"/>
    </location>
</feature>
<dbReference type="InterPro" id="IPR007507">
    <property type="entry name" value="Glycos_transf_N"/>
</dbReference>
<evidence type="ECO:0000259" key="11">
    <source>
        <dbReference type="Pfam" id="PF04413"/>
    </source>
</evidence>
<evidence type="ECO:0000313" key="12">
    <source>
        <dbReference type="EMBL" id="PPE03297.1"/>
    </source>
</evidence>
<dbReference type="RefSeq" id="WP_104207185.1">
    <property type="nucleotide sequence ID" value="NZ_PHHC01000115.1"/>
</dbReference>
<evidence type="ECO:0000256" key="5">
    <source>
        <dbReference type="ARBA" id="ARBA00022679"/>
    </source>
</evidence>